<proteinExistence type="predicted"/>
<evidence type="ECO:0000313" key="3">
    <source>
        <dbReference type="Proteomes" id="UP001140453"/>
    </source>
</evidence>
<name>A0A9W9D1G1_9PEZI</name>
<keyword evidence="3" id="KW-1185">Reference proteome</keyword>
<organism evidence="2 3">
    <name type="scientific">Gnomoniopsis smithogilvyi</name>
    <dbReference type="NCBI Taxonomy" id="1191159"/>
    <lineage>
        <taxon>Eukaryota</taxon>
        <taxon>Fungi</taxon>
        <taxon>Dikarya</taxon>
        <taxon>Ascomycota</taxon>
        <taxon>Pezizomycotina</taxon>
        <taxon>Sordariomycetes</taxon>
        <taxon>Sordariomycetidae</taxon>
        <taxon>Diaporthales</taxon>
        <taxon>Gnomoniaceae</taxon>
        <taxon>Gnomoniopsis</taxon>
    </lineage>
</organism>
<evidence type="ECO:0000259" key="1">
    <source>
        <dbReference type="PROSITE" id="PS50056"/>
    </source>
</evidence>
<dbReference type="InterPro" id="IPR016130">
    <property type="entry name" value="Tyr_Pase_AS"/>
</dbReference>
<protein>
    <recommendedName>
        <fullName evidence="1">Tyrosine specific protein phosphatases domain-containing protein</fullName>
    </recommendedName>
</protein>
<dbReference type="GO" id="GO:0004721">
    <property type="term" value="F:phosphoprotein phosphatase activity"/>
    <property type="evidence" value="ECO:0007669"/>
    <property type="project" value="InterPro"/>
</dbReference>
<feature type="domain" description="Tyrosine specific protein phosphatases" evidence="1">
    <location>
        <begin position="151"/>
        <end position="213"/>
    </location>
</feature>
<reference evidence="2" key="1">
    <citation type="submission" date="2022-10" db="EMBL/GenBank/DDBJ databases">
        <title>Tapping the CABI collections for fungal endophytes: first genome assemblies for Collariella, Neodidymelliopsis, Ascochyta clinopodiicola, Didymella pomorum, Didymosphaeria variabile, Neocosmospora piperis and Neocucurbitaria cava.</title>
        <authorList>
            <person name="Hill R."/>
        </authorList>
    </citation>
    <scope>NUCLEOTIDE SEQUENCE</scope>
    <source>
        <strain evidence="2">IMI 355082</strain>
    </source>
</reference>
<dbReference type="PROSITE" id="PS50056">
    <property type="entry name" value="TYR_PHOSPHATASE_2"/>
    <property type="match status" value="1"/>
</dbReference>
<dbReference type="InterPro" id="IPR029021">
    <property type="entry name" value="Prot-tyrosine_phosphatase-like"/>
</dbReference>
<dbReference type="PANTHER" id="PTHR31126:SF73">
    <property type="entry name" value="TYROSINE SPECIFIC PROTEIN PHOSPHATASES DOMAIN-CONTAINING PROTEIN"/>
    <property type="match status" value="1"/>
</dbReference>
<dbReference type="SUPFAM" id="SSF52799">
    <property type="entry name" value="(Phosphotyrosine protein) phosphatases II"/>
    <property type="match status" value="1"/>
</dbReference>
<dbReference type="InterPro" id="IPR026893">
    <property type="entry name" value="Tyr/Ser_Pase_IphP-type"/>
</dbReference>
<dbReference type="Proteomes" id="UP001140453">
    <property type="component" value="Unassembled WGS sequence"/>
</dbReference>
<dbReference type="InterPro" id="IPR000387">
    <property type="entry name" value="Tyr_Pase_dom"/>
</dbReference>
<accession>A0A9W9D1G1</accession>
<comment type="caution">
    <text evidence="2">The sequence shown here is derived from an EMBL/GenBank/DDBJ whole genome shotgun (WGS) entry which is preliminary data.</text>
</comment>
<dbReference type="PANTHER" id="PTHR31126">
    <property type="entry name" value="TYROSINE-PROTEIN PHOSPHATASE"/>
    <property type="match status" value="1"/>
</dbReference>
<evidence type="ECO:0000313" key="2">
    <source>
        <dbReference type="EMBL" id="KAJ4395960.1"/>
    </source>
</evidence>
<dbReference type="AlphaFoldDB" id="A0A9W9D1G1"/>
<sequence>MASQLRSLAETDVRTHIPPETLLPALQQPPFIYVPGTFNLRDIGLLTDALPKIRPGFIYRSGGLAQLSGEGQAALRDQLGVRRIFDLRSQAEHAASPDPEIEGIEVVWLGSGGTTEQDAKVDLAPFAEGEGEKGYVAMYFEILDGYKGVFREVLRSVRDKPEESILFHCTAGRDRTGVLAGMLESLAGYDPKVVQTDFLLTRIGYEPAREQLVKFAMKWSGADTGDEPDLELSYNIPAFYNLVSLKASCWDAFVDAVKKDYGGFEGYVTKVLGFSDDHLVKIKDHLVGKGRIE</sequence>
<dbReference type="EMBL" id="JAPEVB010000001">
    <property type="protein sequence ID" value="KAJ4395960.1"/>
    <property type="molecule type" value="Genomic_DNA"/>
</dbReference>
<dbReference type="PROSITE" id="PS00383">
    <property type="entry name" value="TYR_PHOSPHATASE_1"/>
    <property type="match status" value="1"/>
</dbReference>
<dbReference type="OrthoDB" id="449382at2759"/>
<gene>
    <name evidence="2" type="ORF">N0V93_000176</name>
</gene>
<dbReference type="Gene3D" id="3.90.190.10">
    <property type="entry name" value="Protein tyrosine phosphatase superfamily"/>
    <property type="match status" value="1"/>
</dbReference>
<dbReference type="Pfam" id="PF13350">
    <property type="entry name" value="Y_phosphatase3"/>
    <property type="match status" value="1"/>
</dbReference>